<dbReference type="GO" id="GO:0008270">
    <property type="term" value="F:zinc ion binding"/>
    <property type="evidence" value="ECO:0007669"/>
    <property type="project" value="UniProtKB-KW"/>
</dbReference>
<dbReference type="FunFam" id="4.10.1000.10:FF:000001">
    <property type="entry name" value="zinc finger CCCH domain-containing protein 15-like"/>
    <property type="match status" value="1"/>
</dbReference>
<evidence type="ECO:0000256" key="1">
    <source>
        <dbReference type="ARBA" id="ARBA00022723"/>
    </source>
</evidence>
<dbReference type="GO" id="GO:0003729">
    <property type="term" value="F:mRNA binding"/>
    <property type="evidence" value="ECO:0007669"/>
    <property type="project" value="InterPro"/>
</dbReference>
<dbReference type="OrthoDB" id="410307at2759"/>
<feature type="compositionally biased region" description="Low complexity" evidence="7">
    <location>
        <begin position="262"/>
        <end position="274"/>
    </location>
</feature>
<dbReference type="FunFam" id="4.10.1000.10:FF:000002">
    <property type="entry name" value="Zinc finger protein 36, C3H1 type-like 1"/>
    <property type="match status" value="1"/>
</dbReference>
<dbReference type="PANTHER" id="PTHR12547:SF162">
    <property type="entry name" value="ZINC FINGER CCCH DOMAIN-CONTAINING PROTEIN 15"/>
    <property type="match status" value="1"/>
</dbReference>
<keyword evidence="1 5" id="KW-0479">Metal-binding</keyword>
<sequence>MAPVIVGERAGRGECESAAMEVDDNKKSFATIDNGGISVESEPEQMQNESLSSPAYGNIGAASAKSPESHNGDGFGLYSPFVLAQERPFREPSMNVNDALYYSRLLMQQQQQQQQHQDMVNRHSLCLTRLREAAKDAEILRQENASLRSVNRELNKHIGLLIKSSVTVNDHHHHHHLPAASSNDFDNISSSAATTSFENMVNVGMRGLSIGGGGGGGDHREEVCVESPTSVMENVDVKRVSLPKSISVRSNGYLKIGPPPAAAAASVPASNNSKARPRAAAPLTSAQKVYVRGGKREEEPLELEVYNQGMFKTELCNKWQETGACPYGDHCQFAHGIEELRPVIRHPRYKTEVCRMVLAGDVCPYGHRCHFRHALTDQERFMGHMNPRSIKLN</sequence>
<dbReference type="Pfam" id="PF00642">
    <property type="entry name" value="zf-CCCH"/>
    <property type="match status" value="1"/>
</dbReference>
<evidence type="ECO:0000256" key="2">
    <source>
        <dbReference type="ARBA" id="ARBA00022737"/>
    </source>
</evidence>
<dbReference type="AlphaFoldDB" id="A0A5C7HLW3"/>
<feature type="domain" description="C3H1-type" evidence="8">
    <location>
        <begin position="348"/>
        <end position="376"/>
    </location>
</feature>
<dbReference type="InterPro" id="IPR045877">
    <property type="entry name" value="ZFP36-like"/>
</dbReference>
<feature type="zinc finger region" description="C3H1-type" evidence="5">
    <location>
        <begin position="348"/>
        <end position="376"/>
    </location>
</feature>
<feature type="zinc finger region" description="C3H1-type" evidence="5">
    <location>
        <begin position="310"/>
        <end position="338"/>
    </location>
</feature>
<evidence type="ECO:0000256" key="5">
    <source>
        <dbReference type="PROSITE-ProRule" id="PRU00723"/>
    </source>
</evidence>
<dbReference type="SUPFAM" id="SSF90229">
    <property type="entry name" value="CCCH zinc finger"/>
    <property type="match status" value="2"/>
</dbReference>
<accession>A0A5C7HLW3</accession>
<evidence type="ECO:0000256" key="3">
    <source>
        <dbReference type="ARBA" id="ARBA00022771"/>
    </source>
</evidence>
<evidence type="ECO:0000313" key="10">
    <source>
        <dbReference type="Proteomes" id="UP000323000"/>
    </source>
</evidence>
<name>A0A5C7HLW3_9ROSI</name>
<dbReference type="InterPro" id="IPR036855">
    <property type="entry name" value="Znf_CCCH_sf"/>
</dbReference>
<keyword evidence="6" id="KW-0175">Coiled coil</keyword>
<reference evidence="10" key="1">
    <citation type="journal article" date="2019" name="Gigascience">
        <title>De novo genome assembly of the endangered Acer yangbiense, a plant species with extremely small populations endemic to Yunnan Province, China.</title>
        <authorList>
            <person name="Yang J."/>
            <person name="Wariss H.M."/>
            <person name="Tao L."/>
            <person name="Zhang R."/>
            <person name="Yun Q."/>
            <person name="Hollingsworth P."/>
            <person name="Dao Z."/>
            <person name="Luo G."/>
            <person name="Guo H."/>
            <person name="Ma Y."/>
            <person name="Sun W."/>
        </authorList>
    </citation>
    <scope>NUCLEOTIDE SEQUENCE [LARGE SCALE GENOMIC DNA]</scope>
    <source>
        <strain evidence="10">cv. Malutang</strain>
    </source>
</reference>
<evidence type="ECO:0000256" key="6">
    <source>
        <dbReference type="SAM" id="Coils"/>
    </source>
</evidence>
<evidence type="ECO:0000256" key="7">
    <source>
        <dbReference type="SAM" id="MobiDB-lite"/>
    </source>
</evidence>
<dbReference type="SMART" id="SM00356">
    <property type="entry name" value="ZnF_C3H1"/>
    <property type="match status" value="2"/>
</dbReference>
<dbReference type="PROSITE" id="PS50103">
    <property type="entry name" value="ZF_C3H1"/>
    <property type="match status" value="2"/>
</dbReference>
<gene>
    <name evidence="9" type="ORF">EZV62_018609</name>
</gene>
<keyword evidence="3 5" id="KW-0863">Zinc-finger</keyword>
<dbReference type="InterPro" id="IPR000571">
    <property type="entry name" value="Znf_CCCH"/>
</dbReference>
<dbReference type="EMBL" id="VAHF01000008">
    <property type="protein sequence ID" value="TXG57296.1"/>
    <property type="molecule type" value="Genomic_DNA"/>
</dbReference>
<evidence type="ECO:0000259" key="8">
    <source>
        <dbReference type="PROSITE" id="PS50103"/>
    </source>
</evidence>
<proteinExistence type="predicted"/>
<comment type="caution">
    <text evidence="9">The sequence shown here is derived from an EMBL/GenBank/DDBJ whole genome shotgun (WGS) entry which is preliminary data.</text>
</comment>
<keyword evidence="4 5" id="KW-0862">Zinc</keyword>
<dbReference type="PANTHER" id="PTHR12547">
    <property type="entry name" value="CCCH ZINC FINGER/TIS11-RELATED"/>
    <property type="match status" value="1"/>
</dbReference>
<keyword evidence="10" id="KW-1185">Reference proteome</keyword>
<dbReference type="Proteomes" id="UP000323000">
    <property type="component" value="Chromosome 8"/>
</dbReference>
<protein>
    <recommendedName>
        <fullName evidence="8">C3H1-type domain-containing protein</fullName>
    </recommendedName>
</protein>
<evidence type="ECO:0000256" key="4">
    <source>
        <dbReference type="ARBA" id="ARBA00022833"/>
    </source>
</evidence>
<feature type="region of interest" description="Disordered" evidence="7">
    <location>
        <begin position="259"/>
        <end position="281"/>
    </location>
</feature>
<feature type="domain" description="C3H1-type" evidence="8">
    <location>
        <begin position="310"/>
        <end position="338"/>
    </location>
</feature>
<dbReference type="Gene3D" id="4.10.1000.10">
    <property type="entry name" value="Zinc finger, CCCH-type"/>
    <property type="match status" value="2"/>
</dbReference>
<keyword evidence="2" id="KW-0677">Repeat</keyword>
<organism evidence="9 10">
    <name type="scientific">Acer yangbiense</name>
    <dbReference type="NCBI Taxonomy" id="1000413"/>
    <lineage>
        <taxon>Eukaryota</taxon>
        <taxon>Viridiplantae</taxon>
        <taxon>Streptophyta</taxon>
        <taxon>Embryophyta</taxon>
        <taxon>Tracheophyta</taxon>
        <taxon>Spermatophyta</taxon>
        <taxon>Magnoliopsida</taxon>
        <taxon>eudicotyledons</taxon>
        <taxon>Gunneridae</taxon>
        <taxon>Pentapetalae</taxon>
        <taxon>rosids</taxon>
        <taxon>malvids</taxon>
        <taxon>Sapindales</taxon>
        <taxon>Sapindaceae</taxon>
        <taxon>Hippocastanoideae</taxon>
        <taxon>Acereae</taxon>
        <taxon>Acer</taxon>
    </lineage>
</organism>
<evidence type="ECO:0000313" key="9">
    <source>
        <dbReference type="EMBL" id="TXG57296.1"/>
    </source>
</evidence>
<feature type="coiled-coil region" evidence="6">
    <location>
        <begin position="130"/>
        <end position="157"/>
    </location>
</feature>